<dbReference type="Proteomes" id="UP000183447">
    <property type="component" value="Unassembled WGS sequence"/>
</dbReference>
<feature type="transmembrane region" description="Helical" evidence="6">
    <location>
        <begin position="263"/>
        <end position="290"/>
    </location>
</feature>
<protein>
    <submittedName>
        <fullName evidence="8">Putative ABC transport system permease protein</fullName>
    </submittedName>
</protein>
<reference evidence="8 9" key="1">
    <citation type="submission" date="2016-11" db="EMBL/GenBank/DDBJ databases">
        <authorList>
            <person name="Jaros S."/>
            <person name="Januszkiewicz K."/>
            <person name="Wedrychowicz H."/>
        </authorList>
    </citation>
    <scope>NUCLEOTIDE SEQUENCE [LARGE SCALE GENOMIC DNA]</scope>
    <source>
        <strain evidence="8 9">ATCC 23634</strain>
    </source>
</reference>
<feature type="domain" description="ABC3 transporter permease C-terminal" evidence="7">
    <location>
        <begin position="730"/>
        <end position="841"/>
    </location>
</feature>
<feature type="transmembrane region" description="Helical" evidence="6">
    <location>
        <begin position="311"/>
        <end position="338"/>
    </location>
</feature>
<comment type="subcellular location">
    <subcellularLocation>
        <location evidence="1">Cell membrane</location>
        <topology evidence="1">Multi-pass membrane protein</topology>
    </subcellularLocation>
</comment>
<dbReference type="PANTHER" id="PTHR30287:SF1">
    <property type="entry name" value="INNER MEMBRANE PROTEIN"/>
    <property type="match status" value="1"/>
</dbReference>
<dbReference type="RefSeq" id="WP_072346203.1">
    <property type="nucleotide sequence ID" value="NZ_FPKU01000003.1"/>
</dbReference>
<accession>A0A1K2I2J9</accession>
<keyword evidence="5 6" id="KW-0472">Membrane</keyword>
<evidence type="ECO:0000256" key="4">
    <source>
        <dbReference type="ARBA" id="ARBA00022989"/>
    </source>
</evidence>
<feature type="transmembrane region" description="Helical" evidence="6">
    <location>
        <begin position="723"/>
        <end position="749"/>
    </location>
</feature>
<dbReference type="Pfam" id="PF02687">
    <property type="entry name" value="FtsX"/>
    <property type="match status" value="2"/>
</dbReference>
<keyword evidence="4 6" id="KW-1133">Transmembrane helix</keyword>
<gene>
    <name evidence="8" type="ORF">SAMN02983003_3744</name>
</gene>
<dbReference type="PANTHER" id="PTHR30287">
    <property type="entry name" value="MEMBRANE COMPONENT OF PREDICTED ABC SUPERFAMILY METABOLITE UPTAKE TRANSPORTER"/>
    <property type="match status" value="1"/>
</dbReference>
<keyword evidence="3 6" id="KW-0812">Transmembrane</keyword>
<feature type="transmembrane region" description="Helical" evidence="6">
    <location>
        <begin position="479"/>
        <end position="507"/>
    </location>
</feature>
<dbReference type="InterPro" id="IPR003838">
    <property type="entry name" value="ABC3_permease_C"/>
</dbReference>
<feature type="transmembrane region" description="Helical" evidence="6">
    <location>
        <begin position="436"/>
        <end position="458"/>
    </location>
</feature>
<evidence type="ECO:0000256" key="5">
    <source>
        <dbReference type="ARBA" id="ARBA00023136"/>
    </source>
</evidence>
<feature type="transmembrane region" description="Helical" evidence="6">
    <location>
        <begin position="815"/>
        <end position="839"/>
    </location>
</feature>
<evidence type="ECO:0000256" key="2">
    <source>
        <dbReference type="ARBA" id="ARBA00022475"/>
    </source>
</evidence>
<dbReference type="STRING" id="665118.SAMN02983003_3744"/>
<keyword evidence="2" id="KW-1003">Cell membrane</keyword>
<dbReference type="InterPro" id="IPR038766">
    <property type="entry name" value="Membrane_comp_ABC_pdt"/>
</dbReference>
<keyword evidence="9" id="KW-1185">Reference proteome</keyword>
<organism evidence="8 9">
    <name type="scientific">Devosia enhydra</name>
    <dbReference type="NCBI Taxonomy" id="665118"/>
    <lineage>
        <taxon>Bacteria</taxon>
        <taxon>Pseudomonadati</taxon>
        <taxon>Pseudomonadota</taxon>
        <taxon>Alphaproteobacteria</taxon>
        <taxon>Hyphomicrobiales</taxon>
        <taxon>Devosiaceae</taxon>
        <taxon>Devosia</taxon>
    </lineage>
</organism>
<dbReference type="AlphaFoldDB" id="A0A1K2I2J9"/>
<name>A0A1K2I2J9_9HYPH</name>
<evidence type="ECO:0000256" key="3">
    <source>
        <dbReference type="ARBA" id="ARBA00022692"/>
    </source>
</evidence>
<feature type="transmembrane region" description="Helical" evidence="6">
    <location>
        <begin position="358"/>
        <end position="378"/>
    </location>
</feature>
<feature type="transmembrane region" description="Helical" evidence="6">
    <location>
        <begin position="770"/>
        <end position="800"/>
    </location>
</feature>
<evidence type="ECO:0000256" key="1">
    <source>
        <dbReference type="ARBA" id="ARBA00004651"/>
    </source>
</evidence>
<dbReference type="GO" id="GO:0005886">
    <property type="term" value="C:plasma membrane"/>
    <property type="evidence" value="ECO:0007669"/>
    <property type="project" value="UniProtKB-SubCell"/>
</dbReference>
<proteinExistence type="predicted"/>
<sequence length="853" mass="88617">MRALLAAIRIGLLDMRGDLRRFGLLVACLAVGTALIAGVGSVGASITEAVERDAAVLMGGDVELSRADRAATPEELAVLEGFGRIARVIDTNVRAEAEDGTAEAFVDLMAIGSFYPLFGSVSSPSVVAGTPVHDLLSAVDGVPGALVDPLMMDELGISVGDTFLLGGTPFAVRGELDGLPDAAVRGFRLGSTTLITIEGLALLSDRTSPLPGLGTFFRYKLALEDMDAEAGKVAVAEALADPAWTVRSARDGLGPMVRYYDLFMSYLVIVGLASLLIGGVSVWTGIQAYIGERAGVIAVLRSIGAGRNRVFIHFFSQVAMLALVGVGLGLLVGGGTAWGVLPAVGQAVGINLSATLHIQPLAVAAGVGLLIAFAFSYLPLQQAQAISPVLLFRSKGLAAPPIDWRRMLGSHRVLPLLVAGLGIAWLAVLMTGDTLLVLAFALAAAGAVVILQVAVNLAKRGLRRLPEPSFALLRRALSAIASSGSNAGAVVVSVGMALAMLVVVLVLEANLRQEFLGASVFDAPTLVASDLFSDEVAALETMADAEGDIALFTATPMLRAAFSGINDRPASAIAASGPEAAFLMSGEVPITYRTALPTTSRLVEGVWWPADHAGAPLVSLHQSLRDGLGVRLGDTIRFEIFGETISAEIANFRDYSWQGGIDFLATFSPGLLEAYPATLFGAVTAVPGREQALERDLAQALPDVRFIAIGATLQQITSALSQLSFAAVLVGGLAVANGLLVLIGSLATGRRQREADAVITKVLGARRFEVVGAVVIQFLILAAFAAIIATPLGIGLAYVITSVLLAVRFTVEPHVLMLVNVGAVALTAVLGAMTIWRVLGTRPALILRRLATD</sequence>
<feature type="transmembrane region" description="Helical" evidence="6">
    <location>
        <begin position="413"/>
        <end position="430"/>
    </location>
</feature>
<evidence type="ECO:0000259" key="7">
    <source>
        <dbReference type="Pfam" id="PF02687"/>
    </source>
</evidence>
<evidence type="ECO:0000313" key="9">
    <source>
        <dbReference type="Proteomes" id="UP000183447"/>
    </source>
</evidence>
<dbReference type="OrthoDB" id="9775544at2"/>
<evidence type="ECO:0000313" key="8">
    <source>
        <dbReference type="EMBL" id="SFZ86560.1"/>
    </source>
</evidence>
<dbReference type="EMBL" id="FPKU01000003">
    <property type="protein sequence ID" value="SFZ86560.1"/>
    <property type="molecule type" value="Genomic_DNA"/>
</dbReference>
<evidence type="ECO:0000256" key="6">
    <source>
        <dbReference type="SAM" id="Phobius"/>
    </source>
</evidence>
<feature type="domain" description="ABC3 transporter permease C-terminal" evidence="7">
    <location>
        <begin position="269"/>
        <end position="383"/>
    </location>
</feature>